<dbReference type="EMBL" id="LSYU01000035">
    <property type="protein sequence ID" value="KXX65306.1"/>
    <property type="molecule type" value="Genomic_DNA"/>
</dbReference>
<accession>A0ABR5VHY8</accession>
<gene>
    <name evidence="2" type="ORF">AY586_10225</name>
</gene>
<name>A0ABR5VHY8_MARGR</name>
<dbReference type="InterPro" id="IPR057691">
    <property type="entry name" value="DUF7931"/>
</dbReference>
<protein>
    <recommendedName>
        <fullName evidence="1">DUF7931 domain-containing protein</fullName>
    </recommendedName>
</protein>
<dbReference type="SUPFAM" id="SSF56024">
    <property type="entry name" value="Phospholipase D/nuclease"/>
    <property type="match status" value="1"/>
</dbReference>
<evidence type="ECO:0000313" key="2">
    <source>
        <dbReference type="EMBL" id="KXX65306.1"/>
    </source>
</evidence>
<comment type="caution">
    <text evidence="2">The sequence shown here is derived from an EMBL/GenBank/DDBJ whole genome shotgun (WGS) entry which is preliminary data.</text>
</comment>
<reference evidence="2 3" key="1">
    <citation type="submission" date="2016-02" db="EMBL/GenBank/DDBJ databases">
        <title>Genome sequence of Marichromatium gracile YL-28, a purple sulfur bacterium.</title>
        <authorList>
            <person name="Zhao C."/>
            <person name="Hong X."/>
            <person name="Chen S."/>
            <person name="Yang S."/>
        </authorList>
    </citation>
    <scope>NUCLEOTIDE SEQUENCE [LARGE SCALE GENOMIC DNA]</scope>
    <source>
        <strain evidence="2 3">YL28</strain>
    </source>
</reference>
<evidence type="ECO:0000259" key="1">
    <source>
        <dbReference type="Pfam" id="PF25559"/>
    </source>
</evidence>
<keyword evidence="3" id="KW-1185">Reference proteome</keyword>
<organism evidence="2 3">
    <name type="scientific">Marichromatium gracile</name>
    <name type="common">Chromatium gracile</name>
    <dbReference type="NCBI Taxonomy" id="1048"/>
    <lineage>
        <taxon>Bacteria</taxon>
        <taxon>Pseudomonadati</taxon>
        <taxon>Pseudomonadota</taxon>
        <taxon>Gammaproteobacteria</taxon>
        <taxon>Chromatiales</taxon>
        <taxon>Chromatiaceae</taxon>
        <taxon>Marichromatium</taxon>
    </lineage>
</organism>
<dbReference type="Proteomes" id="UP000075766">
    <property type="component" value="Unassembled WGS sequence"/>
</dbReference>
<evidence type="ECO:0000313" key="3">
    <source>
        <dbReference type="Proteomes" id="UP000075766"/>
    </source>
</evidence>
<sequence>MSGNQHPVALLHGAAFMTSASIGPQPLETRTSIRDAGIALATQARRELLIFGPHLEPDLYDQPPLLEAIRRLALERPDLPVRILVKETRDALQQGHRLIELARRLTSRIAIRRSGEDDRARTDAFLVVDARGYVHRHHADGQRASTAAADAPEARRLRETFMQMWERSDSDREIDRLYL</sequence>
<proteinExistence type="predicted"/>
<dbReference type="Pfam" id="PF25559">
    <property type="entry name" value="DUF7931"/>
    <property type="match status" value="1"/>
</dbReference>
<feature type="domain" description="DUF7931" evidence="1">
    <location>
        <begin position="31"/>
        <end position="176"/>
    </location>
</feature>